<sequence>MKITVTGAASGIGKATVLKLLESGHDLIVVDLPGANFDFLSPSKVQIIYGDVSNQEDRNLIIAASKGVDGLVNAAGKIETKNLSDYSIADIRGLFAINFESVWDLTANIGATMPSGSAIVNLSSTGAKVVTNSNVGPYAATKAAVLSLTRTFAYEFAIRGVRVNAICPGLIETPMQTKVSEGLAKGQNLQIDDVIQKRVEMIPLKRFGTALECANLIVFLLSPDSSYMTGQAINISGGLVTF</sequence>
<evidence type="ECO:0000313" key="7">
    <source>
        <dbReference type="EMBL" id="CAB5045690.1"/>
    </source>
</evidence>
<dbReference type="InterPro" id="IPR036291">
    <property type="entry name" value="NAD(P)-bd_dom_sf"/>
</dbReference>
<protein>
    <submittedName>
        <fullName evidence="5">Unannotated protein</fullName>
    </submittedName>
</protein>
<evidence type="ECO:0000256" key="2">
    <source>
        <dbReference type="ARBA" id="ARBA00023002"/>
    </source>
</evidence>
<dbReference type="EMBL" id="CAFBOQ010000013">
    <property type="protein sequence ID" value="CAB4984462.1"/>
    <property type="molecule type" value="Genomic_DNA"/>
</dbReference>
<dbReference type="PANTHER" id="PTHR43477:SF1">
    <property type="entry name" value="DIHYDROANTICAPSIN 7-DEHYDROGENASE"/>
    <property type="match status" value="1"/>
</dbReference>
<dbReference type="Gene3D" id="3.40.50.720">
    <property type="entry name" value="NAD(P)-binding Rossmann-like Domain"/>
    <property type="match status" value="1"/>
</dbReference>
<reference evidence="5" key="1">
    <citation type="submission" date="2020-05" db="EMBL/GenBank/DDBJ databases">
        <authorList>
            <person name="Chiriac C."/>
            <person name="Salcher M."/>
            <person name="Ghai R."/>
            <person name="Kavagutti S V."/>
        </authorList>
    </citation>
    <scope>NUCLEOTIDE SEQUENCE</scope>
</reference>
<dbReference type="InterPro" id="IPR002347">
    <property type="entry name" value="SDR_fam"/>
</dbReference>
<dbReference type="InterPro" id="IPR051122">
    <property type="entry name" value="SDR_DHRS6-like"/>
</dbReference>
<evidence type="ECO:0000313" key="5">
    <source>
        <dbReference type="EMBL" id="CAB4854368.1"/>
    </source>
</evidence>
<dbReference type="EMBL" id="CAFBQM010000021">
    <property type="protein sequence ID" value="CAB5056975.1"/>
    <property type="molecule type" value="Genomic_DNA"/>
</dbReference>
<name>A0A6J7CBY9_9ZZZZ</name>
<organism evidence="5">
    <name type="scientific">freshwater metagenome</name>
    <dbReference type="NCBI Taxonomy" id="449393"/>
    <lineage>
        <taxon>unclassified sequences</taxon>
        <taxon>metagenomes</taxon>
        <taxon>ecological metagenomes</taxon>
    </lineage>
</organism>
<dbReference type="EMBL" id="CAFBQD010000003">
    <property type="protein sequence ID" value="CAB5045690.1"/>
    <property type="molecule type" value="Genomic_DNA"/>
</dbReference>
<evidence type="ECO:0000313" key="8">
    <source>
        <dbReference type="EMBL" id="CAB5056975.1"/>
    </source>
</evidence>
<evidence type="ECO:0000313" key="4">
    <source>
        <dbReference type="EMBL" id="CAB4806683.1"/>
    </source>
</evidence>
<evidence type="ECO:0000256" key="1">
    <source>
        <dbReference type="ARBA" id="ARBA00006484"/>
    </source>
</evidence>
<dbReference type="CDD" id="cd05233">
    <property type="entry name" value="SDR_c"/>
    <property type="match status" value="1"/>
</dbReference>
<evidence type="ECO:0000313" key="6">
    <source>
        <dbReference type="EMBL" id="CAB4984462.1"/>
    </source>
</evidence>
<dbReference type="Pfam" id="PF13561">
    <property type="entry name" value="adh_short_C2"/>
    <property type="match status" value="1"/>
</dbReference>
<evidence type="ECO:0000313" key="3">
    <source>
        <dbReference type="EMBL" id="CAB4702646.1"/>
    </source>
</evidence>
<keyword evidence="2" id="KW-0560">Oxidoreductase</keyword>
<dbReference type="PANTHER" id="PTHR43477">
    <property type="entry name" value="DIHYDROANTICAPSIN 7-DEHYDROGENASE"/>
    <property type="match status" value="1"/>
</dbReference>
<dbReference type="SUPFAM" id="SSF51735">
    <property type="entry name" value="NAD(P)-binding Rossmann-fold domains"/>
    <property type="match status" value="1"/>
</dbReference>
<dbReference type="PRINTS" id="PR00080">
    <property type="entry name" value="SDRFAMILY"/>
</dbReference>
<dbReference type="EMBL" id="CAEZYA010000013">
    <property type="protein sequence ID" value="CAB4702646.1"/>
    <property type="molecule type" value="Genomic_DNA"/>
</dbReference>
<gene>
    <name evidence="3" type="ORF">UFOPK2627_00580</name>
    <name evidence="4" type="ORF">UFOPK3078_00716</name>
    <name evidence="5" type="ORF">UFOPK3288_00588</name>
    <name evidence="6" type="ORF">UFOPK3990_00626</name>
    <name evidence="7" type="ORF">UFOPK4245_00285</name>
    <name evidence="8" type="ORF">UFOPK4337_00658</name>
</gene>
<dbReference type="PRINTS" id="PR00081">
    <property type="entry name" value="GDHRDH"/>
</dbReference>
<proteinExistence type="inferred from homology"/>
<dbReference type="EMBL" id="CAFAAU010000016">
    <property type="protein sequence ID" value="CAB4806683.1"/>
    <property type="molecule type" value="Genomic_DNA"/>
</dbReference>
<comment type="similarity">
    <text evidence="1">Belongs to the short-chain dehydrogenases/reductases (SDR) family.</text>
</comment>
<accession>A0A6J7CBY9</accession>
<dbReference type="FunFam" id="3.40.50.720:FF:000084">
    <property type="entry name" value="Short-chain dehydrogenase reductase"/>
    <property type="match status" value="1"/>
</dbReference>
<dbReference type="EMBL" id="CAFBLC010000015">
    <property type="protein sequence ID" value="CAB4854368.1"/>
    <property type="molecule type" value="Genomic_DNA"/>
</dbReference>
<dbReference type="GO" id="GO:0016491">
    <property type="term" value="F:oxidoreductase activity"/>
    <property type="evidence" value="ECO:0007669"/>
    <property type="project" value="UniProtKB-KW"/>
</dbReference>
<dbReference type="AlphaFoldDB" id="A0A6J7CBY9"/>